<dbReference type="PATRIC" id="fig|1127483.3.peg.1706"/>
<dbReference type="Proteomes" id="UP000005808">
    <property type="component" value="Unassembled WGS sequence"/>
</dbReference>
<dbReference type="EMBL" id="AHJE01000018">
    <property type="protein sequence ID" value="EHP43494.1"/>
    <property type="molecule type" value="Genomic_DNA"/>
</dbReference>
<evidence type="ECO:0000313" key="1">
    <source>
        <dbReference type="EMBL" id="EHP43494.1"/>
    </source>
</evidence>
<dbReference type="RefSeq" id="WP_006157421.1">
    <property type="nucleotide sequence ID" value="NZ_AHJE01000018.1"/>
</dbReference>
<protein>
    <submittedName>
        <fullName evidence="1">Uncharacterized protein</fullName>
    </submittedName>
</protein>
<gene>
    <name evidence="1" type="ORF">OR16_08512</name>
</gene>
<dbReference type="AlphaFoldDB" id="H1S200"/>
<name>H1S200_9BURK</name>
<sequence length="90" mass="10076">MGERTAWVSEEYRGMYIHVMTFWIVGIPGVRPPPGQKWGYVVEIRYTAEPDDDAIYGPASDHSDYFTEAAAEQAALHYGERAIDVLLALG</sequence>
<reference evidence="1 2" key="1">
    <citation type="journal article" date="2012" name="J. Bacteriol.">
        <title>De Novo Genome Project of Cupriavidus basilensis OR16.</title>
        <authorList>
            <person name="Cserhati M."/>
            <person name="Kriszt B."/>
            <person name="Szoboszlay S."/>
            <person name="Toth A."/>
            <person name="Szabo I."/>
            <person name="Tancsics A."/>
            <person name="Nagy I."/>
            <person name="Horvath B."/>
            <person name="Nagy I."/>
            <person name="Kukolya J."/>
        </authorList>
    </citation>
    <scope>NUCLEOTIDE SEQUENCE [LARGE SCALE GENOMIC DNA]</scope>
    <source>
        <strain evidence="1 2">OR16</strain>
    </source>
</reference>
<evidence type="ECO:0000313" key="2">
    <source>
        <dbReference type="Proteomes" id="UP000005808"/>
    </source>
</evidence>
<comment type="caution">
    <text evidence="1">The sequence shown here is derived from an EMBL/GenBank/DDBJ whole genome shotgun (WGS) entry which is preliminary data.</text>
</comment>
<proteinExistence type="predicted"/>
<accession>H1S200</accession>
<organism evidence="1 2">
    <name type="scientific">Cupriavidus basilensis OR16</name>
    <dbReference type="NCBI Taxonomy" id="1127483"/>
    <lineage>
        <taxon>Bacteria</taxon>
        <taxon>Pseudomonadati</taxon>
        <taxon>Pseudomonadota</taxon>
        <taxon>Betaproteobacteria</taxon>
        <taxon>Burkholderiales</taxon>
        <taxon>Burkholderiaceae</taxon>
        <taxon>Cupriavidus</taxon>
    </lineage>
</organism>